<feature type="domain" description="C2H2-type" evidence="9">
    <location>
        <begin position="354"/>
        <end position="381"/>
    </location>
</feature>
<name>A0A068UN47_COFCA</name>
<dbReference type="PROSITE" id="PS00028">
    <property type="entry name" value="ZINC_FINGER_C2H2_1"/>
    <property type="match status" value="6"/>
</dbReference>
<feature type="compositionally biased region" description="Acidic residues" evidence="8">
    <location>
        <begin position="171"/>
        <end position="188"/>
    </location>
</feature>
<dbReference type="InParanoid" id="A0A068UN47"/>
<feature type="compositionally biased region" description="Basic and acidic residues" evidence="8">
    <location>
        <begin position="342"/>
        <end position="351"/>
    </location>
</feature>
<dbReference type="InterPro" id="IPR013087">
    <property type="entry name" value="Znf_C2H2_type"/>
</dbReference>
<dbReference type="InterPro" id="IPR036236">
    <property type="entry name" value="Znf_C2H2_sf"/>
</dbReference>
<accession>A0A068UN47</accession>
<feature type="region of interest" description="Disordered" evidence="8">
    <location>
        <begin position="744"/>
        <end position="789"/>
    </location>
</feature>
<evidence type="ECO:0000256" key="2">
    <source>
        <dbReference type="ARBA" id="ARBA00022737"/>
    </source>
</evidence>
<evidence type="ECO:0000259" key="9">
    <source>
        <dbReference type="PROSITE" id="PS50157"/>
    </source>
</evidence>
<evidence type="ECO:0000256" key="4">
    <source>
        <dbReference type="ARBA" id="ARBA00022833"/>
    </source>
</evidence>
<dbReference type="EMBL" id="HG739124">
    <property type="protein sequence ID" value="CDP09682.1"/>
    <property type="molecule type" value="Genomic_DNA"/>
</dbReference>
<keyword evidence="11" id="KW-1185">Reference proteome</keyword>
<dbReference type="PANTHER" id="PTHR45988:SF18">
    <property type="entry name" value="C2H2-TYPE ZINC FINGER FAMILY PROTEIN"/>
    <property type="match status" value="1"/>
</dbReference>
<evidence type="ECO:0000256" key="5">
    <source>
        <dbReference type="ARBA" id="ARBA00023015"/>
    </source>
</evidence>
<feature type="domain" description="C2H2-type" evidence="9">
    <location>
        <begin position="427"/>
        <end position="449"/>
    </location>
</feature>
<keyword evidence="2" id="KW-0677">Repeat</keyword>
<feature type="domain" description="C2H2-type" evidence="9">
    <location>
        <begin position="66"/>
        <end position="94"/>
    </location>
</feature>
<evidence type="ECO:0000256" key="8">
    <source>
        <dbReference type="SAM" id="MobiDB-lite"/>
    </source>
</evidence>
<feature type="domain" description="C2H2-type" evidence="9">
    <location>
        <begin position="715"/>
        <end position="737"/>
    </location>
</feature>
<dbReference type="Pfam" id="PF13912">
    <property type="entry name" value="zf-C2H2_6"/>
    <property type="match status" value="6"/>
</dbReference>
<feature type="compositionally biased region" description="Basic and acidic residues" evidence="8">
    <location>
        <begin position="144"/>
        <end position="165"/>
    </location>
</feature>
<dbReference type="SUPFAM" id="SSF57667">
    <property type="entry name" value="beta-beta-alpha zinc fingers"/>
    <property type="match status" value="3"/>
</dbReference>
<dbReference type="OrthoDB" id="6077919at2759"/>
<dbReference type="AlphaFoldDB" id="A0A068UN47"/>
<feature type="domain" description="C2H2-type" evidence="9">
    <location>
        <begin position="642"/>
        <end position="669"/>
    </location>
</feature>
<proteinExistence type="predicted"/>
<dbReference type="GO" id="GO:0005634">
    <property type="term" value="C:nucleus"/>
    <property type="evidence" value="ECO:0007669"/>
    <property type="project" value="TreeGrafter"/>
</dbReference>
<feature type="compositionally biased region" description="Polar residues" evidence="8">
    <location>
        <begin position="774"/>
        <end position="789"/>
    </location>
</feature>
<dbReference type="Proteomes" id="UP000295252">
    <property type="component" value="Chromosome I"/>
</dbReference>
<keyword evidence="6" id="KW-0804">Transcription</keyword>
<evidence type="ECO:0000256" key="1">
    <source>
        <dbReference type="ARBA" id="ARBA00022723"/>
    </source>
</evidence>
<dbReference type="SMART" id="SM00355">
    <property type="entry name" value="ZnF_C2H2"/>
    <property type="match status" value="6"/>
</dbReference>
<dbReference type="PROSITE" id="PS50157">
    <property type="entry name" value="ZINC_FINGER_C2H2_2"/>
    <property type="match status" value="6"/>
</dbReference>
<evidence type="ECO:0000313" key="10">
    <source>
        <dbReference type="EMBL" id="CDP09682.1"/>
    </source>
</evidence>
<evidence type="ECO:0000256" key="7">
    <source>
        <dbReference type="PROSITE-ProRule" id="PRU00042"/>
    </source>
</evidence>
<protein>
    <recommendedName>
        <fullName evidence="9">C2H2-type domain-containing protein</fullName>
    </recommendedName>
</protein>
<dbReference type="GO" id="GO:0008270">
    <property type="term" value="F:zinc ion binding"/>
    <property type="evidence" value="ECO:0007669"/>
    <property type="project" value="UniProtKB-KW"/>
</dbReference>
<feature type="region of interest" description="Disordered" evidence="8">
    <location>
        <begin position="144"/>
        <end position="194"/>
    </location>
</feature>
<dbReference type="OMA" id="AENIHEC"/>
<feature type="region of interest" description="Disordered" evidence="8">
    <location>
        <begin position="1"/>
        <end position="34"/>
    </location>
</feature>
<dbReference type="Gramene" id="CDP09682">
    <property type="protein sequence ID" value="CDP09682"/>
    <property type="gene ID" value="GSCOC_T00030103001"/>
</dbReference>
<reference evidence="11" key="1">
    <citation type="journal article" date="2014" name="Science">
        <title>The coffee genome provides insight into the convergent evolution of caffeine biosynthesis.</title>
        <authorList>
            <person name="Denoeud F."/>
            <person name="Carretero-Paulet L."/>
            <person name="Dereeper A."/>
            <person name="Droc G."/>
            <person name="Guyot R."/>
            <person name="Pietrella M."/>
            <person name="Zheng C."/>
            <person name="Alberti A."/>
            <person name="Anthony F."/>
            <person name="Aprea G."/>
            <person name="Aury J.M."/>
            <person name="Bento P."/>
            <person name="Bernard M."/>
            <person name="Bocs S."/>
            <person name="Campa C."/>
            <person name="Cenci A."/>
            <person name="Combes M.C."/>
            <person name="Crouzillat D."/>
            <person name="Da Silva C."/>
            <person name="Daddiego L."/>
            <person name="De Bellis F."/>
            <person name="Dussert S."/>
            <person name="Garsmeur O."/>
            <person name="Gayraud T."/>
            <person name="Guignon V."/>
            <person name="Jahn K."/>
            <person name="Jamilloux V."/>
            <person name="Joet T."/>
            <person name="Labadie K."/>
            <person name="Lan T."/>
            <person name="Leclercq J."/>
            <person name="Lepelley M."/>
            <person name="Leroy T."/>
            <person name="Li L.T."/>
            <person name="Librado P."/>
            <person name="Lopez L."/>
            <person name="Munoz A."/>
            <person name="Noel B."/>
            <person name="Pallavicini A."/>
            <person name="Perrotta G."/>
            <person name="Poncet V."/>
            <person name="Pot D."/>
            <person name="Priyono X."/>
            <person name="Rigoreau M."/>
            <person name="Rouard M."/>
            <person name="Rozas J."/>
            <person name="Tranchant-Dubreuil C."/>
            <person name="VanBuren R."/>
            <person name="Zhang Q."/>
            <person name="Andrade A.C."/>
            <person name="Argout X."/>
            <person name="Bertrand B."/>
            <person name="de Kochko A."/>
            <person name="Graziosi G."/>
            <person name="Henry R.J."/>
            <person name="Jayarama X."/>
            <person name="Ming R."/>
            <person name="Nagai C."/>
            <person name="Rounsley S."/>
            <person name="Sankoff D."/>
            <person name="Giuliano G."/>
            <person name="Albert V.A."/>
            <person name="Wincker P."/>
            <person name="Lashermes P."/>
        </authorList>
    </citation>
    <scope>NUCLEOTIDE SEQUENCE [LARGE SCALE GENOMIC DNA]</scope>
    <source>
        <strain evidence="11">cv. DH200-94</strain>
    </source>
</reference>
<dbReference type="Gene3D" id="3.30.160.60">
    <property type="entry name" value="Classic Zinc Finger"/>
    <property type="match status" value="3"/>
</dbReference>
<dbReference type="GO" id="GO:0000976">
    <property type="term" value="F:transcription cis-regulatory region binding"/>
    <property type="evidence" value="ECO:0007669"/>
    <property type="project" value="TreeGrafter"/>
</dbReference>
<evidence type="ECO:0000313" key="11">
    <source>
        <dbReference type="Proteomes" id="UP000295252"/>
    </source>
</evidence>
<dbReference type="GO" id="GO:0003700">
    <property type="term" value="F:DNA-binding transcription factor activity"/>
    <property type="evidence" value="ECO:0007669"/>
    <property type="project" value="InterPro"/>
</dbReference>
<keyword evidence="5" id="KW-0805">Transcription regulation</keyword>
<keyword evidence="4" id="KW-0862">Zinc</keyword>
<evidence type="ECO:0000256" key="6">
    <source>
        <dbReference type="ARBA" id="ARBA00023163"/>
    </source>
</evidence>
<sequence>MEENKNSNLGKEKQSRLVEEEKNHHESKTNPVSMDGKLLVKLKFPKGAEETEEGAEVVVSPVKKSHFCHECNKGFSSGKALGGHMSSAHVQARENLKKLKFNKSVKFKRDGSSSDAAARETICSICGKDFPSRKSLFGHMRCHPDREWRGMEPPKEQGKIPREHPQSLSILDDDDDEEEEAEEEESLETDNQADYHVHVAADNVAISTVAAEVVDLTRSLSSWSVKGKRGRECPRVLLDSYPYCEEEEQKIQDAVDQLISLAYKQNKHDGSSTRRGQIKEGRNSASGLKKKRVDDPMELEKQNHCFYDDCKKGNVGVKNKRRGPKTTPKNSETEVELTPLDQKLDGEESTPEKFRCSTCDKTFSSHQALGGHRSSHNKFKATVQNTADGSSPFPFGHENRANPVSQTAVENDEIKGVEASKFAENIHECTLCKKTFPSGQALGGHKRCHWQGLSSQVASPEAEEPRPLVRKGLQFDLNEPAEEEDANASDLGNSIAEVVDLTRSMSSWSVKGKRGGECPRVLLDTYSEEEEQKILDAVDQLISLAHKQIIHDGSSTRRGQIKEARNGASGLKKKRVDDQVHPARVRRDYPVKKRQFSEIATDSEETLDGLLDKGKRKDPMKPESGVEISPSSQSRHTVIEKFRCSTCDKTFSSHQALGGHRSSHNKFKATVQNTANGSSPFPSGHENRAKPVSQTAAENDEIKGVEASKFAENIHECTLCKKTFPSGQALGGHKRCHWQGLSSQIASPEAEEPRPLVRKGLQFDLNEPAEEENANTSDLGNSSGDASCS</sequence>
<evidence type="ECO:0000256" key="3">
    <source>
        <dbReference type="ARBA" id="ARBA00022771"/>
    </source>
</evidence>
<feature type="compositionally biased region" description="Basic and acidic residues" evidence="8">
    <location>
        <begin position="266"/>
        <end position="282"/>
    </location>
</feature>
<feature type="region of interest" description="Disordered" evidence="8">
    <location>
        <begin position="672"/>
        <end position="698"/>
    </location>
</feature>
<feature type="region of interest" description="Disordered" evidence="8">
    <location>
        <begin position="265"/>
        <end position="295"/>
    </location>
</feature>
<dbReference type="InterPro" id="IPR044653">
    <property type="entry name" value="AZF1/2/3-like"/>
</dbReference>
<feature type="compositionally biased region" description="Polar residues" evidence="8">
    <location>
        <begin position="672"/>
        <end position="681"/>
    </location>
</feature>
<feature type="compositionally biased region" description="Basic and acidic residues" evidence="8">
    <location>
        <begin position="10"/>
        <end position="28"/>
    </location>
</feature>
<gene>
    <name evidence="10" type="ORF">GSCOC_T00030103001</name>
</gene>
<feature type="region of interest" description="Disordered" evidence="8">
    <location>
        <begin position="316"/>
        <end position="351"/>
    </location>
</feature>
<keyword evidence="1" id="KW-0479">Metal-binding</keyword>
<dbReference type="STRING" id="49390.A0A068UN47"/>
<feature type="region of interest" description="Disordered" evidence="8">
    <location>
        <begin position="600"/>
        <end position="635"/>
    </location>
</feature>
<keyword evidence="3 7" id="KW-0863">Zinc-finger</keyword>
<feature type="domain" description="C2H2-type" evidence="9">
    <location>
        <begin position="121"/>
        <end position="148"/>
    </location>
</feature>
<dbReference type="PhylomeDB" id="A0A068UN47"/>
<dbReference type="PANTHER" id="PTHR45988">
    <property type="entry name" value="C2H2 TYPE ZINC FINGER TRANSCRIPTION FACTOR FAMILY-RELATED"/>
    <property type="match status" value="1"/>
</dbReference>
<feature type="compositionally biased region" description="Basic and acidic residues" evidence="8">
    <location>
        <begin position="610"/>
        <end position="621"/>
    </location>
</feature>
<organism evidence="10 11">
    <name type="scientific">Coffea canephora</name>
    <name type="common">Robusta coffee</name>
    <dbReference type="NCBI Taxonomy" id="49390"/>
    <lineage>
        <taxon>Eukaryota</taxon>
        <taxon>Viridiplantae</taxon>
        <taxon>Streptophyta</taxon>
        <taxon>Embryophyta</taxon>
        <taxon>Tracheophyta</taxon>
        <taxon>Spermatophyta</taxon>
        <taxon>Magnoliopsida</taxon>
        <taxon>eudicotyledons</taxon>
        <taxon>Gunneridae</taxon>
        <taxon>Pentapetalae</taxon>
        <taxon>asterids</taxon>
        <taxon>lamiids</taxon>
        <taxon>Gentianales</taxon>
        <taxon>Rubiaceae</taxon>
        <taxon>Ixoroideae</taxon>
        <taxon>Gardenieae complex</taxon>
        <taxon>Bertiereae - Coffeeae clade</taxon>
        <taxon>Coffeeae</taxon>
        <taxon>Coffea</taxon>
    </lineage>
</organism>